<name>A0A8I0MXL1_9GAMM</name>
<comment type="caution">
    <text evidence="1">The sequence shown here is derived from an EMBL/GenBank/DDBJ whole genome shotgun (WGS) entry which is preliminary data.</text>
</comment>
<proteinExistence type="predicted"/>
<reference evidence="1 2" key="1">
    <citation type="submission" date="2015-06" db="EMBL/GenBank/DDBJ databases">
        <title>Genome sequence of Pseudoalteromonas peptidolytica.</title>
        <authorList>
            <person name="Xie B.-B."/>
            <person name="Rong J.-C."/>
            <person name="Qin Q.-L."/>
            <person name="Zhang Y.-Z."/>
        </authorList>
    </citation>
    <scope>NUCLEOTIDE SEQUENCE [LARGE SCALE GENOMIC DNA]</scope>
    <source>
        <strain evidence="1 2">F12-50-A1</strain>
    </source>
</reference>
<evidence type="ECO:0000313" key="1">
    <source>
        <dbReference type="EMBL" id="MBE0347872.1"/>
    </source>
</evidence>
<dbReference type="EMBL" id="AQHF01000028">
    <property type="protein sequence ID" value="MBE0347872.1"/>
    <property type="molecule type" value="Genomic_DNA"/>
</dbReference>
<accession>A0A8I0MXL1</accession>
<sequence length="119" mass="13796">MVRDAADISFSAAAKWLKEDVLPRKAEDRVHFAQILQVDLLYWEYGERRKVERKPVDILKFSVVTHQMMSKLGLSHNEIKTEQLILIQEIALAFSDRCGDAYPDEHIIERLFKLAIGNN</sequence>
<protein>
    <submittedName>
        <fullName evidence="1">Uncharacterized protein</fullName>
    </submittedName>
</protein>
<dbReference type="AlphaFoldDB" id="A0A8I0MXL1"/>
<gene>
    <name evidence="1" type="ORF">PPEP_a4243</name>
</gene>
<evidence type="ECO:0000313" key="2">
    <source>
        <dbReference type="Proteomes" id="UP000660708"/>
    </source>
</evidence>
<organism evidence="1 2">
    <name type="scientific">Pseudoalteromonas peptidolytica F12-50-A1</name>
    <dbReference type="NCBI Taxonomy" id="1315280"/>
    <lineage>
        <taxon>Bacteria</taxon>
        <taxon>Pseudomonadati</taxon>
        <taxon>Pseudomonadota</taxon>
        <taxon>Gammaproteobacteria</taxon>
        <taxon>Alteromonadales</taxon>
        <taxon>Pseudoalteromonadaceae</taxon>
        <taxon>Pseudoalteromonas</taxon>
    </lineage>
</organism>
<keyword evidence="2" id="KW-1185">Reference proteome</keyword>
<dbReference type="Proteomes" id="UP000660708">
    <property type="component" value="Unassembled WGS sequence"/>
</dbReference>